<feature type="region of interest" description="Disordered" evidence="2">
    <location>
        <begin position="1"/>
        <end position="51"/>
    </location>
</feature>
<evidence type="ECO:0000313" key="4">
    <source>
        <dbReference type="EMBL" id="ORX36026.1"/>
    </source>
</evidence>
<keyword evidence="3" id="KW-0472">Membrane</keyword>
<feature type="region of interest" description="Disordered" evidence="2">
    <location>
        <begin position="75"/>
        <end position="151"/>
    </location>
</feature>
<dbReference type="EMBL" id="NBSH01000009">
    <property type="protein sequence ID" value="ORX36026.1"/>
    <property type="molecule type" value="Genomic_DNA"/>
</dbReference>
<feature type="region of interest" description="Disordered" evidence="2">
    <location>
        <begin position="405"/>
        <end position="546"/>
    </location>
</feature>
<evidence type="ECO:0000256" key="3">
    <source>
        <dbReference type="SAM" id="Phobius"/>
    </source>
</evidence>
<reference evidence="4 5" key="1">
    <citation type="submission" date="2017-03" db="EMBL/GenBank/DDBJ databases">
        <title>Widespread Adenine N6-methylation of Active Genes in Fungi.</title>
        <authorList>
            <consortium name="DOE Joint Genome Institute"/>
            <person name="Mondo S.J."/>
            <person name="Dannebaum R.O."/>
            <person name="Kuo R.C."/>
            <person name="Louie K.B."/>
            <person name="Bewick A.J."/>
            <person name="Labutti K."/>
            <person name="Haridas S."/>
            <person name="Kuo A."/>
            <person name="Salamov A."/>
            <person name="Ahrendt S.R."/>
            <person name="Lau R."/>
            <person name="Bowen B.P."/>
            <person name="Lipzen A."/>
            <person name="Sullivan W."/>
            <person name="Andreopoulos W.B."/>
            <person name="Clum A."/>
            <person name="Lindquist E."/>
            <person name="Daum C."/>
            <person name="Northen T.R."/>
            <person name="Ramamoorthy G."/>
            <person name="Schmitz R.J."/>
            <person name="Gryganskyi A."/>
            <person name="Culley D."/>
            <person name="Magnuson J."/>
            <person name="James T.Y."/>
            <person name="O'Malley M.A."/>
            <person name="Stajich J.E."/>
            <person name="Spatafora J.W."/>
            <person name="Visel A."/>
            <person name="Grigoriev I.V."/>
        </authorList>
    </citation>
    <scope>NUCLEOTIDE SEQUENCE [LARGE SCALE GENOMIC DNA]</scope>
    <source>
        <strain evidence="4 5">NRRL Y-17943</strain>
    </source>
</reference>
<dbReference type="OrthoDB" id="2670688at2759"/>
<feature type="compositionally biased region" description="Polar residues" evidence="2">
    <location>
        <begin position="405"/>
        <end position="415"/>
    </location>
</feature>
<feature type="compositionally biased region" description="Polar residues" evidence="2">
    <location>
        <begin position="265"/>
        <end position="276"/>
    </location>
</feature>
<dbReference type="GeneID" id="33560224"/>
<dbReference type="RefSeq" id="XP_021870155.1">
    <property type="nucleotide sequence ID" value="XM_022018415.1"/>
</dbReference>
<protein>
    <submittedName>
        <fullName evidence="4">Uncharacterized protein</fullName>
    </submittedName>
</protein>
<organism evidence="4 5">
    <name type="scientific">Kockovaella imperatae</name>
    <dbReference type="NCBI Taxonomy" id="4999"/>
    <lineage>
        <taxon>Eukaryota</taxon>
        <taxon>Fungi</taxon>
        <taxon>Dikarya</taxon>
        <taxon>Basidiomycota</taxon>
        <taxon>Agaricomycotina</taxon>
        <taxon>Tremellomycetes</taxon>
        <taxon>Tremellales</taxon>
        <taxon>Cuniculitremaceae</taxon>
        <taxon>Kockovaella</taxon>
    </lineage>
</organism>
<keyword evidence="5" id="KW-1185">Reference proteome</keyword>
<evidence type="ECO:0000313" key="5">
    <source>
        <dbReference type="Proteomes" id="UP000193218"/>
    </source>
</evidence>
<keyword evidence="3" id="KW-0812">Transmembrane</keyword>
<feature type="compositionally biased region" description="Low complexity" evidence="2">
    <location>
        <begin position="481"/>
        <end position="528"/>
    </location>
</feature>
<dbReference type="AlphaFoldDB" id="A0A1Y1UEU1"/>
<feature type="region of interest" description="Disordered" evidence="2">
    <location>
        <begin position="244"/>
        <end position="278"/>
    </location>
</feature>
<keyword evidence="3" id="KW-1133">Transmembrane helix</keyword>
<evidence type="ECO:0000256" key="2">
    <source>
        <dbReference type="SAM" id="MobiDB-lite"/>
    </source>
</evidence>
<comment type="caution">
    <text evidence="4">The sequence shown here is derived from an EMBL/GenBank/DDBJ whole genome shotgun (WGS) entry which is preliminary data.</text>
</comment>
<evidence type="ECO:0000256" key="1">
    <source>
        <dbReference type="SAM" id="Coils"/>
    </source>
</evidence>
<feature type="compositionally biased region" description="Low complexity" evidence="2">
    <location>
        <begin position="255"/>
        <end position="264"/>
    </location>
</feature>
<feature type="compositionally biased region" description="Acidic residues" evidence="2">
    <location>
        <begin position="750"/>
        <end position="761"/>
    </location>
</feature>
<feature type="compositionally biased region" description="Low complexity" evidence="2">
    <location>
        <begin position="87"/>
        <end position="99"/>
    </location>
</feature>
<name>A0A1Y1UEU1_9TREE</name>
<feature type="region of interest" description="Disordered" evidence="2">
    <location>
        <begin position="616"/>
        <end position="681"/>
    </location>
</feature>
<sequence>MFTPDPSNRRPRPPGSIVHRQDVKPIPHPSLPSSSSIPGECRSPASPLDAKHRAALKRISVDSRELANISLELDVLSSPGGAKPGTLESSESIPSLSSLRTLGEVQPSPPPPYGGGSLAIGQDEDLPGGAPTPPMQDSTTQPETEDEEELRAQRAADAARVLGLNIDFDARSVSSGVSSASAESMDEATIRAKMKEMKRKMRRREQELAMAAQFAEQALSTQEQLLACLPQHVLAGLPLAAILDPSPSRPHVAPRSISSSSSRSNQPLNQPHTPGESSRLFRTFRAGDSSIPFHVHQQRQSRPRLGGHFYTGPTLQQEVADERILTLEQALQEARESEEAQRRLALRLRREMEKLQRFADRAEEEVLAREHAIQISTPRGGVTRQSGRSLADLLSTAEPFGWGSTSYPAFPSTSRTSDDAQAPDLGDVSDRLRRPATVSRGASPSSIRSTSTSSRHTTHLPLDARRIRKKISQSTFLEPPSSSSRRTAISSDGSSSESTTTRRSPVSAMSSSSFRRSPWPSPRRGSTPIDPEDEANEEYPFPTMRSTVRVQITPRPSLSPAFASLSRRMQSMRAFVSSALDPDSTFSRARTLGSELGDAQSSWDISMQAIERTLMRVTEPSPERTEDESTAGSIGGGGGGGADGDSDTGARPAAQVKDQDDNEADQSFESDGPGHTPEPLPAHVSAALSSLALALAPATISPYSKTAYSEAERDSLMQKITRSLPRIKWALSIVSPLARKGPMAELVSSSEEDESPDELGTEDPWAAPSSAIHRPGLDQMRRRAAYRLSLPLPARPTVDRQTSDSSIALAHRRVSSQQLPTLRTIRDSQAPVMVQSEFCAVEMQTIPGRLVHDLICLLAILLEFVECTVVIVFRVVIDVRYNRKSTMALTSRSKGQRYYF</sequence>
<feature type="compositionally biased region" description="Gly residues" evidence="2">
    <location>
        <begin position="633"/>
        <end position="643"/>
    </location>
</feature>
<dbReference type="InParanoid" id="A0A1Y1UEU1"/>
<accession>A0A1Y1UEU1</accession>
<keyword evidence="1" id="KW-0175">Coiled coil</keyword>
<feature type="transmembrane region" description="Helical" evidence="3">
    <location>
        <begin position="857"/>
        <end position="877"/>
    </location>
</feature>
<gene>
    <name evidence="4" type="ORF">BD324DRAFT_651931</name>
</gene>
<dbReference type="Proteomes" id="UP000193218">
    <property type="component" value="Unassembled WGS sequence"/>
</dbReference>
<proteinExistence type="predicted"/>
<feature type="coiled-coil region" evidence="1">
    <location>
        <begin position="317"/>
        <end position="365"/>
    </location>
</feature>
<feature type="compositionally biased region" description="Low complexity" evidence="2">
    <location>
        <begin position="439"/>
        <end position="455"/>
    </location>
</feature>
<feature type="region of interest" description="Disordered" evidence="2">
    <location>
        <begin position="744"/>
        <end position="772"/>
    </location>
</feature>